<proteinExistence type="predicted"/>
<protein>
    <submittedName>
        <fullName evidence="1">Uncharacterized protein</fullName>
    </submittedName>
</protein>
<organism evidence="1 2">
    <name type="scientific">Cirrhinus molitorella</name>
    <name type="common">mud carp</name>
    <dbReference type="NCBI Taxonomy" id="172907"/>
    <lineage>
        <taxon>Eukaryota</taxon>
        <taxon>Metazoa</taxon>
        <taxon>Chordata</taxon>
        <taxon>Craniata</taxon>
        <taxon>Vertebrata</taxon>
        <taxon>Euteleostomi</taxon>
        <taxon>Actinopterygii</taxon>
        <taxon>Neopterygii</taxon>
        <taxon>Teleostei</taxon>
        <taxon>Ostariophysi</taxon>
        <taxon>Cypriniformes</taxon>
        <taxon>Cyprinidae</taxon>
        <taxon>Labeoninae</taxon>
        <taxon>Labeonini</taxon>
        <taxon>Cirrhinus</taxon>
    </lineage>
</organism>
<keyword evidence="2" id="KW-1185">Reference proteome</keyword>
<name>A0AA88P869_9TELE</name>
<dbReference type="Proteomes" id="UP001187343">
    <property type="component" value="Unassembled WGS sequence"/>
</dbReference>
<comment type="caution">
    <text evidence="1">The sequence shown here is derived from an EMBL/GenBank/DDBJ whole genome shotgun (WGS) entry which is preliminary data.</text>
</comment>
<dbReference type="EMBL" id="JAUYZG010000022">
    <property type="protein sequence ID" value="KAK2872262.1"/>
    <property type="molecule type" value="Genomic_DNA"/>
</dbReference>
<dbReference type="AlphaFoldDB" id="A0AA88P869"/>
<evidence type="ECO:0000313" key="1">
    <source>
        <dbReference type="EMBL" id="KAK2872262.1"/>
    </source>
</evidence>
<evidence type="ECO:0000313" key="2">
    <source>
        <dbReference type="Proteomes" id="UP001187343"/>
    </source>
</evidence>
<reference evidence="1" key="1">
    <citation type="submission" date="2023-08" db="EMBL/GenBank/DDBJ databases">
        <title>Chromosome-level Genome Assembly of mud carp (Cirrhinus molitorella).</title>
        <authorList>
            <person name="Liu H."/>
        </authorList>
    </citation>
    <scope>NUCLEOTIDE SEQUENCE</scope>
    <source>
        <strain evidence="1">Prfri</strain>
        <tissue evidence="1">Muscle</tissue>
    </source>
</reference>
<accession>A0AA88P869</accession>
<sequence length="102" mass="11295">MYTKHLNPNDITFSANATNNTLDCIRRTRFSAAHTSRAPLLIGCFHPKPLQSANGHLGGEIRCTFDKVTHSDLRFHSGGFVHSGSARVWNVLSCTSVTFYKS</sequence>
<gene>
    <name evidence="1" type="ORF">Q8A67_022159</name>
</gene>